<reference evidence="2" key="1">
    <citation type="journal article" date="2019" name="Int. J. Syst. Evol. Microbiol.">
        <title>The Global Catalogue of Microorganisms (GCM) 10K type strain sequencing project: providing services to taxonomists for standard genome sequencing and annotation.</title>
        <authorList>
            <consortium name="The Broad Institute Genomics Platform"/>
            <consortium name="The Broad Institute Genome Sequencing Center for Infectious Disease"/>
            <person name="Wu L."/>
            <person name="Ma J."/>
        </authorList>
    </citation>
    <scope>NUCLEOTIDE SEQUENCE [LARGE SCALE GENOMIC DNA]</scope>
    <source>
        <strain evidence="2">CCUG 59858</strain>
    </source>
</reference>
<comment type="caution">
    <text evidence="1">The sequence shown here is derived from an EMBL/GenBank/DDBJ whole genome shotgun (WGS) entry which is preliminary data.</text>
</comment>
<dbReference type="Proteomes" id="UP001595758">
    <property type="component" value="Unassembled WGS sequence"/>
</dbReference>
<keyword evidence="2" id="KW-1185">Reference proteome</keyword>
<sequence length="678" mass="77654">MPVAVLKFTTQPEKNLIESTKTGAIVYHLPKITEQVFFPRCEFFARFGSIYEMANPHSYDTYHRSNKKKLAGVKQKDMVFAGNNPQTLKGIYPKSGNFYNPFHFKTYRQAVTPINIERDSWNDSCWYDYLLGYQKRWAKDIVDKILMAGIEQIKINADNNYPCVLLSFPKPTAEKNPSVWTQFYSIYFIVIANKLAYERGVNIEIHRRSSFDALRPSVAECGESLRISLGLIPAAYADCLVDAIILLHSLLNQQQHFAIKFGSKKLENTLQQYNTLKSNEAKKCSIALKKTLWETLWAPGDSSNRSFATQIFRSPYTVEYLINQITILSLQKPIAEIIANQTDFSATFVKPLQNLFEHFTLSGKSLSLAVPQESLRTFSWKHQNSLDDPDYWKIVKRFATMLGGDDAVIEQIITNKVQTHLHCVFEYWIKEFFFHPFSFPDEQIDDGYGSDSDEETEFSLSSSKAITISAKKLITATGMRAIQLCYAAAKCYLADMHQIDTLNIIYHTQFMYYETNEAISRFSIPLEIDNDPPKNKKQQDITFFDLNFCNNSQFEQKSLLSQIKKSAYIAIIDTTSSTTKEMRSALKQLFSKRPKLEIICLISSGLKNEQGMSDYNPYGTIRIFAQSKINKDKFYKFIVELEKNAGYQHPAYSHLLRKNAKQHGLTPTNSSILGIAPA</sequence>
<dbReference type="RefSeq" id="WP_382340771.1">
    <property type="nucleotide sequence ID" value="NZ_JBHSAB010000001.1"/>
</dbReference>
<dbReference type="EMBL" id="JBHSAB010000001">
    <property type="protein sequence ID" value="MFC3907961.1"/>
    <property type="molecule type" value="Genomic_DNA"/>
</dbReference>
<accession>A0ABV8CCL9</accession>
<organism evidence="1 2">
    <name type="scientific">Legionella dresdenensis</name>
    <dbReference type="NCBI Taxonomy" id="450200"/>
    <lineage>
        <taxon>Bacteria</taxon>
        <taxon>Pseudomonadati</taxon>
        <taxon>Pseudomonadota</taxon>
        <taxon>Gammaproteobacteria</taxon>
        <taxon>Legionellales</taxon>
        <taxon>Legionellaceae</taxon>
        <taxon>Legionella</taxon>
    </lineage>
</organism>
<evidence type="ECO:0000313" key="1">
    <source>
        <dbReference type="EMBL" id="MFC3907961.1"/>
    </source>
</evidence>
<gene>
    <name evidence="1" type="ORF">ACFORL_02550</name>
</gene>
<protein>
    <submittedName>
        <fullName evidence="1">Uncharacterized protein</fullName>
    </submittedName>
</protein>
<evidence type="ECO:0000313" key="2">
    <source>
        <dbReference type="Proteomes" id="UP001595758"/>
    </source>
</evidence>
<proteinExistence type="predicted"/>
<name>A0ABV8CCL9_9GAMM</name>